<organism evidence="1 2">
    <name type="scientific">Salirhabdus euzebyi</name>
    <dbReference type="NCBI Taxonomy" id="394506"/>
    <lineage>
        <taxon>Bacteria</taxon>
        <taxon>Bacillati</taxon>
        <taxon>Bacillota</taxon>
        <taxon>Bacilli</taxon>
        <taxon>Bacillales</taxon>
        <taxon>Bacillaceae</taxon>
        <taxon>Salirhabdus</taxon>
    </lineage>
</organism>
<comment type="caution">
    <text evidence="1">The sequence shown here is derived from an EMBL/GenBank/DDBJ whole genome shotgun (WGS) entry which is preliminary data.</text>
</comment>
<proteinExistence type="predicted"/>
<name>A0A841Q6V2_9BACI</name>
<gene>
    <name evidence="1" type="ORF">HNQ94_002556</name>
</gene>
<keyword evidence="2" id="KW-1185">Reference proteome</keyword>
<reference evidence="1 2" key="1">
    <citation type="submission" date="2020-08" db="EMBL/GenBank/DDBJ databases">
        <title>Genomic Encyclopedia of Type Strains, Phase IV (KMG-IV): sequencing the most valuable type-strain genomes for metagenomic binning, comparative biology and taxonomic classification.</title>
        <authorList>
            <person name="Goeker M."/>
        </authorList>
    </citation>
    <scope>NUCLEOTIDE SEQUENCE [LARGE SCALE GENOMIC DNA]</scope>
    <source>
        <strain evidence="1 2">DSM 19612</strain>
    </source>
</reference>
<dbReference type="AlphaFoldDB" id="A0A841Q6V2"/>
<accession>A0A841Q6V2</accession>
<sequence length="46" mass="5116">MKRLLFMFLLAITVVVSLSDVVVNEDESAVAEIVLFGEEDEPGPRH</sequence>
<dbReference type="RefSeq" id="WP_174496794.1">
    <property type="nucleotide sequence ID" value="NZ_CADDWK010000009.1"/>
</dbReference>
<protein>
    <submittedName>
        <fullName evidence="1">Uncharacterized protein</fullName>
    </submittedName>
</protein>
<evidence type="ECO:0000313" key="2">
    <source>
        <dbReference type="Proteomes" id="UP000581688"/>
    </source>
</evidence>
<evidence type="ECO:0000313" key="1">
    <source>
        <dbReference type="EMBL" id="MBB6454105.1"/>
    </source>
</evidence>
<dbReference type="EMBL" id="JACHGH010000007">
    <property type="protein sequence ID" value="MBB6454105.1"/>
    <property type="molecule type" value="Genomic_DNA"/>
</dbReference>
<dbReference type="Proteomes" id="UP000581688">
    <property type="component" value="Unassembled WGS sequence"/>
</dbReference>